<evidence type="ECO:0000256" key="9">
    <source>
        <dbReference type="ARBA" id="ARBA00023242"/>
    </source>
</evidence>
<dbReference type="SUPFAM" id="SSF57756">
    <property type="entry name" value="Retrovirus zinc finger-like domains"/>
    <property type="match status" value="1"/>
</dbReference>
<dbReference type="SMART" id="SM00343">
    <property type="entry name" value="ZnF_C2HC"/>
    <property type="match status" value="2"/>
</dbReference>
<evidence type="ECO:0000313" key="16">
    <source>
        <dbReference type="Proteomes" id="UP000019335"/>
    </source>
</evidence>
<keyword evidence="16" id="KW-1185">Reference proteome</keyword>
<dbReference type="CDD" id="cd02395">
    <property type="entry name" value="KH-I_BBP"/>
    <property type="match status" value="1"/>
</dbReference>
<dbReference type="Proteomes" id="UP000019335">
    <property type="component" value="Chromosome 1"/>
</dbReference>
<keyword evidence="9 12" id="KW-0539">Nucleus</keyword>
<reference evidence="15 16" key="1">
    <citation type="journal article" date="2014" name="Mol. Plant">
        <title>Chromosome Scale Genome Assembly and Transcriptome Profiling of Nannochloropsis gaditana in Nitrogen Depletion.</title>
        <authorList>
            <person name="Corteggiani Carpinelli E."/>
            <person name="Telatin A."/>
            <person name="Vitulo N."/>
            <person name="Forcato C."/>
            <person name="D'Angelo M."/>
            <person name="Schiavon R."/>
            <person name="Vezzi A."/>
            <person name="Giacometti G.M."/>
            <person name="Morosinotto T."/>
            <person name="Valle G."/>
        </authorList>
    </citation>
    <scope>NUCLEOTIDE SEQUENCE [LARGE SCALE GENOMIC DNA]</scope>
    <source>
        <strain evidence="15 16">B-31</strain>
    </source>
</reference>
<dbReference type="InterPro" id="IPR047086">
    <property type="entry name" value="SF1-HH_sf"/>
</dbReference>
<evidence type="ECO:0000256" key="4">
    <source>
        <dbReference type="ARBA" id="ARBA00022723"/>
    </source>
</evidence>
<dbReference type="GO" id="GO:0045131">
    <property type="term" value="F:pre-mRNA branch point binding"/>
    <property type="evidence" value="ECO:0007669"/>
    <property type="project" value="UniProtKB-UniRule"/>
</dbReference>
<feature type="region of interest" description="Disordered" evidence="13">
    <location>
        <begin position="103"/>
        <end position="202"/>
    </location>
</feature>
<feature type="compositionally biased region" description="Polar residues" evidence="13">
    <location>
        <begin position="188"/>
        <end position="200"/>
    </location>
</feature>
<gene>
    <name evidence="15" type="ORF">Naga_100170g9</name>
</gene>
<protein>
    <recommendedName>
        <fullName evidence="12">Branchpoint-bridging protein</fullName>
    </recommendedName>
</protein>
<dbReference type="AlphaFoldDB" id="W7TVA3"/>
<dbReference type="InterPro" id="IPR055256">
    <property type="entry name" value="KH_1_KHDC4/BBP-like"/>
</dbReference>
<evidence type="ECO:0000256" key="3">
    <source>
        <dbReference type="ARBA" id="ARBA00022664"/>
    </source>
</evidence>
<dbReference type="Pfam" id="PF16275">
    <property type="entry name" value="SF1-HH"/>
    <property type="match status" value="1"/>
</dbReference>
<keyword evidence="8 12" id="KW-0508">mRNA splicing</keyword>
<dbReference type="PROSITE" id="PS50158">
    <property type="entry name" value="ZF_CCHC"/>
    <property type="match status" value="1"/>
</dbReference>
<evidence type="ECO:0000256" key="8">
    <source>
        <dbReference type="ARBA" id="ARBA00023187"/>
    </source>
</evidence>
<dbReference type="OrthoDB" id="6777263at2759"/>
<dbReference type="InterPro" id="IPR045071">
    <property type="entry name" value="BBP-like"/>
</dbReference>
<dbReference type="GO" id="GO:0008270">
    <property type="term" value="F:zinc ion binding"/>
    <property type="evidence" value="ECO:0007669"/>
    <property type="project" value="UniProtKB-UniRule"/>
</dbReference>
<dbReference type="SUPFAM" id="SSF54791">
    <property type="entry name" value="Eukaryotic type KH-domain (KH-domain type I)"/>
    <property type="match status" value="1"/>
</dbReference>
<evidence type="ECO:0000259" key="14">
    <source>
        <dbReference type="PROSITE" id="PS50158"/>
    </source>
</evidence>
<dbReference type="Pfam" id="PF22675">
    <property type="entry name" value="KH-I_KHDC4-BBP"/>
    <property type="match status" value="1"/>
</dbReference>
<proteinExistence type="inferred from homology"/>
<keyword evidence="6 12" id="KW-0862">Zinc</keyword>
<feature type="region of interest" description="Disordered" evidence="13">
    <location>
        <begin position="230"/>
        <end position="249"/>
    </location>
</feature>
<evidence type="ECO:0000256" key="11">
    <source>
        <dbReference type="PROSITE-ProRule" id="PRU00117"/>
    </source>
</evidence>
<dbReference type="Gene3D" id="3.30.1370.10">
    <property type="entry name" value="K Homology domain, type 1"/>
    <property type="match status" value="1"/>
</dbReference>
<dbReference type="PROSITE" id="PS50084">
    <property type="entry name" value="KH_TYPE_1"/>
    <property type="match status" value="1"/>
</dbReference>
<evidence type="ECO:0000256" key="10">
    <source>
        <dbReference type="PROSITE-ProRule" id="PRU00047"/>
    </source>
</evidence>
<comment type="caution">
    <text evidence="15">The sequence shown here is derived from an EMBL/GenBank/DDBJ whole genome shotgun (WGS) entry which is preliminary data.</text>
</comment>
<keyword evidence="12" id="KW-0747">Spliceosome</keyword>
<sequence>MASDGGNADTYAYEEEQERKALLQSLHGPMKTWFHGGEASSIKERFGPYPTFWQDLLTWEHTRVVQKLYLRWMDTGASGEALMAILEANMEKPKEGEKGVDELGEAQHGKQEKEAEEGRTGPEETTTSNEEKPAEAQATEPQKEEKEQKRRSRWGATEEGGGGEAGEGKRRSRWGDGGADGNKKKSRWSQPEATPSSSMDPDTLQEIIALQLRLDNIHQRTATVTMDALAQESNPDKSPSPPPIYDSHGKRLNTREERMKAALKKERQDVIERLLKINPLFRPPADYVRQKPFRRLYIPIKEFPTYNFIGLIIGPRGATQKQMEKDTGAKISIRGKGSVKEGSRNRMLGANKDVQDEFDDLHVHVSGETEEIVEKASEMVAKLLIPIDDAVNSQKMEQLRQLALINGTLREDEYCNLCGEKGHRQFECPTRHNTKVKMVNVKCAICGDTSHPTRDCRMGGQAGGRFEMGCAGGKRPEGGGWRRAGRLTSFPLHSSLPPRSVSPKRE</sequence>
<comment type="similarity">
    <text evidence="2 12">Belongs to the BBP/SF1 family.</text>
</comment>
<comment type="subcellular location">
    <subcellularLocation>
        <location evidence="1 12">Nucleus</location>
    </subcellularLocation>
</comment>
<evidence type="ECO:0000256" key="5">
    <source>
        <dbReference type="ARBA" id="ARBA00022771"/>
    </source>
</evidence>
<dbReference type="InterPro" id="IPR032570">
    <property type="entry name" value="SF1-HH"/>
</dbReference>
<dbReference type="PANTHER" id="PTHR11208">
    <property type="entry name" value="RNA-BINDING PROTEIN RELATED"/>
    <property type="match status" value="1"/>
</dbReference>
<keyword evidence="5 10" id="KW-0863">Zinc-finger</keyword>
<accession>W7TVA3</accession>
<organism evidence="15 16">
    <name type="scientific">Nannochloropsis gaditana</name>
    <dbReference type="NCBI Taxonomy" id="72520"/>
    <lineage>
        <taxon>Eukaryota</taxon>
        <taxon>Sar</taxon>
        <taxon>Stramenopiles</taxon>
        <taxon>Ochrophyta</taxon>
        <taxon>Eustigmatophyceae</taxon>
        <taxon>Eustigmatales</taxon>
        <taxon>Monodopsidaceae</taxon>
        <taxon>Nannochloropsis</taxon>
    </lineage>
</organism>
<feature type="region of interest" description="Disordered" evidence="13">
    <location>
        <begin position="475"/>
        <end position="506"/>
    </location>
</feature>
<feature type="compositionally biased region" description="Basic and acidic residues" evidence="13">
    <location>
        <begin position="103"/>
        <end position="122"/>
    </location>
</feature>
<keyword evidence="3 12" id="KW-0507">mRNA processing</keyword>
<dbReference type="InterPro" id="IPR001878">
    <property type="entry name" value="Znf_CCHC"/>
</dbReference>
<dbReference type="InterPro" id="IPR004087">
    <property type="entry name" value="KH_dom"/>
</dbReference>
<dbReference type="GO" id="GO:0005681">
    <property type="term" value="C:spliceosomal complex"/>
    <property type="evidence" value="ECO:0007669"/>
    <property type="project" value="UniProtKB-KW"/>
</dbReference>
<comment type="function">
    <text evidence="12">Necessary for the splicing of pre-mRNA. Has a role in the recognition of the branch site (5'-UACUAAC-3'), the pyrimidine tract and the 3'-splice site at the 3'-end of introns.</text>
</comment>
<dbReference type="GO" id="GO:0000398">
    <property type="term" value="P:mRNA splicing, via spliceosome"/>
    <property type="evidence" value="ECO:0007669"/>
    <property type="project" value="UniProtKB-UniRule"/>
</dbReference>
<evidence type="ECO:0000256" key="13">
    <source>
        <dbReference type="SAM" id="MobiDB-lite"/>
    </source>
</evidence>
<dbReference type="EMBL" id="AZIL01000065">
    <property type="protein sequence ID" value="EWM30057.1"/>
    <property type="molecule type" value="Genomic_DNA"/>
</dbReference>
<dbReference type="Gene3D" id="4.10.60.10">
    <property type="entry name" value="Zinc finger, CCHC-type"/>
    <property type="match status" value="1"/>
</dbReference>
<evidence type="ECO:0000256" key="7">
    <source>
        <dbReference type="ARBA" id="ARBA00022884"/>
    </source>
</evidence>
<dbReference type="SMART" id="SM00322">
    <property type="entry name" value="KH"/>
    <property type="match status" value="1"/>
</dbReference>
<dbReference type="PANTHER" id="PTHR11208:SF45">
    <property type="entry name" value="SPLICING FACTOR 1"/>
    <property type="match status" value="1"/>
</dbReference>
<evidence type="ECO:0000256" key="1">
    <source>
        <dbReference type="ARBA" id="ARBA00004123"/>
    </source>
</evidence>
<evidence type="ECO:0000256" key="2">
    <source>
        <dbReference type="ARBA" id="ARBA00010382"/>
    </source>
</evidence>
<dbReference type="InterPro" id="IPR036875">
    <property type="entry name" value="Znf_CCHC_sf"/>
</dbReference>
<dbReference type="Gene3D" id="6.10.140.1790">
    <property type="match status" value="1"/>
</dbReference>
<name>W7TVA3_9STRA</name>
<keyword evidence="4 12" id="KW-0479">Metal-binding</keyword>
<dbReference type="GO" id="GO:0048024">
    <property type="term" value="P:regulation of mRNA splicing, via spliceosome"/>
    <property type="evidence" value="ECO:0007669"/>
    <property type="project" value="TreeGrafter"/>
</dbReference>
<dbReference type="GO" id="GO:0003729">
    <property type="term" value="F:mRNA binding"/>
    <property type="evidence" value="ECO:0007669"/>
    <property type="project" value="TreeGrafter"/>
</dbReference>
<evidence type="ECO:0000256" key="12">
    <source>
        <dbReference type="RuleBase" id="RU367126"/>
    </source>
</evidence>
<feature type="domain" description="CCHC-type" evidence="14">
    <location>
        <begin position="415"/>
        <end position="429"/>
    </location>
</feature>
<dbReference type="InterPro" id="IPR036612">
    <property type="entry name" value="KH_dom_type_1_sf"/>
</dbReference>
<evidence type="ECO:0000256" key="6">
    <source>
        <dbReference type="ARBA" id="ARBA00022833"/>
    </source>
</evidence>
<keyword evidence="7 11" id="KW-0694">RNA-binding</keyword>
<evidence type="ECO:0000313" key="15">
    <source>
        <dbReference type="EMBL" id="EWM30057.1"/>
    </source>
</evidence>